<protein>
    <recommendedName>
        <fullName evidence="2">Methyltransferase type 11 domain-containing protein</fullName>
    </recommendedName>
</protein>
<proteinExistence type="predicted"/>
<gene>
    <name evidence="1" type="ORF">kuste2563</name>
</gene>
<dbReference type="EMBL" id="CT573071">
    <property type="protein sequence ID" value="CAJ73311.1"/>
    <property type="molecule type" value="Genomic_DNA"/>
</dbReference>
<dbReference type="AlphaFoldDB" id="Q1Q6V2"/>
<dbReference type="Gene3D" id="3.40.50.150">
    <property type="entry name" value="Vaccinia Virus protein VP39"/>
    <property type="match status" value="1"/>
</dbReference>
<reference evidence="1" key="1">
    <citation type="journal article" date="2006" name="Nature">
        <title>Deciphering the evolution and metabolism of an anammox bacterium from a community genome.</title>
        <authorList>
            <person name="Strous M."/>
            <person name="Pelletier E."/>
            <person name="Mangenot S."/>
            <person name="Rattei T."/>
            <person name="Lehner A."/>
            <person name="Taylor M.W."/>
            <person name="Horn M."/>
            <person name="Daims H."/>
            <person name="Bartol-Mavel D."/>
            <person name="Wincker P."/>
            <person name="Barbe V."/>
            <person name="Fonknechten N."/>
            <person name="Vallenet D."/>
            <person name="Segurens B."/>
            <person name="Schenowitz-Truong C."/>
            <person name="Medigue C."/>
            <person name="Collingro A."/>
            <person name="Snel B."/>
            <person name="Dutilh B.E."/>
            <person name="OpDenCamp H.J.M."/>
            <person name="vanDerDrift C."/>
            <person name="Cirpus I."/>
            <person name="vanDePas-Schoonen K.T."/>
            <person name="Harhangi H.R."/>
            <person name="vanNiftrik L."/>
            <person name="Schmid M."/>
            <person name="Keltjens J."/>
            <person name="vanDeVossenberg J."/>
            <person name="Kartal B."/>
            <person name="Meier H."/>
            <person name="Frishman D."/>
            <person name="Huynen M.A."/>
            <person name="Mewes H."/>
            <person name="Weissenbach J."/>
            <person name="Jetten M.S.M."/>
            <person name="Wagner M."/>
            <person name="LePaslier D."/>
        </authorList>
    </citation>
    <scope>NUCLEOTIDE SEQUENCE</scope>
</reference>
<name>Q1Q6V2_KUEST</name>
<reference evidence="1" key="2">
    <citation type="submission" date="2006-01" db="EMBL/GenBank/DDBJ databases">
        <authorList>
            <person name="Genoscope"/>
        </authorList>
    </citation>
    <scope>NUCLEOTIDE SEQUENCE</scope>
</reference>
<dbReference type="SUPFAM" id="SSF53335">
    <property type="entry name" value="S-adenosyl-L-methionine-dependent methyltransferases"/>
    <property type="match status" value="1"/>
</dbReference>
<accession>Q1Q6V2</accession>
<evidence type="ECO:0000313" key="1">
    <source>
        <dbReference type="EMBL" id="CAJ73311.1"/>
    </source>
</evidence>
<dbReference type="InterPro" id="IPR029063">
    <property type="entry name" value="SAM-dependent_MTases_sf"/>
</dbReference>
<evidence type="ECO:0008006" key="2">
    <source>
        <dbReference type="Google" id="ProtNLM"/>
    </source>
</evidence>
<sequence length="69" mass="8314">MLQLNIFNYNPTEPFDMIICSGVFEHLNPYHRRDYTNYLFGMLKKNGLFCCLRNTNNLFSEKFTLWLVL</sequence>
<organism evidence="1">
    <name type="scientific">Kuenenia stuttgartiensis</name>
    <dbReference type="NCBI Taxonomy" id="174633"/>
    <lineage>
        <taxon>Bacteria</taxon>
        <taxon>Pseudomonadati</taxon>
        <taxon>Planctomycetota</taxon>
        <taxon>Candidatus Brocadiia</taxon>
        <taxon>Candidatus Brocadiales</taxon>
        <taxon>Candidatus Brocadiaceae</taxon>
        <taxon>Candidatus Kuenenia</taxon>
    </lineage>
</organism>